<accession>A0A1V0RL08</accession>
<dbReference type="OrthoDB" id="8244198at2"/>
<keyword evidence="3" id="KW-1185">Reference proteome</keyword>
<dbReference type="AlphaFoldDB" id="A0A1V0RL08"/>
<dbReference type="Pfam" id="PF06568">
    <property type="entry name" value="YjiS-like"/>
    <property type="match status" value="1"/>
</dbReference>
<name>A0A1V0RL08_9RHOB</name>
<feature type="domain" description="YjiS-like" evidence="1">
    <location>
        <begin position="27"/>
        <end position="62"/>
    </location>
</feature>
<evidence type="ECO:0000313" key="2">
    <source>
        <dbReference type="EMBL" id="ARE82458.1"/>
    </source>
</evidence>
<sequence length="75" mass="8545">MPTTLNTSRSATAVLGEDLSAAFYAAMQRFVNYRTYRRTVNELSQLSAHDLADLGLHRSEIRRVAHETVYGHRSY</sequence>
<dbReference type="EMBL" id="CP020474">
    <property type="protein sequence ID" value="ARE82458.1"/>
    <property type="molecule type" value="Genomic_DNA"/>
</dbReference>
<dbReference type="InterPro" id="IPR009506">
    <property type="entry name" value="YjiS-like"/>
</dbReference>
<evidence type="ECO:0000259" key="1">
    <source>
        <dbReference type="Pfam" id="PF06568"/>
    </source>
</evidence>
<organism evidence="2 3">
    <name type="scientific">Roseovarius mucosus</name>
    <dbReference type="NCBI Taxonomy" id="215743"/>
    <lineage>
        <taxon>Bacteria</taxon>
        <taxon>Pseudomonadati</taxon>
        <taxon>Pseudomonadota</taxon>
        <taxon>Alphaproteobacteria</taxon>
        <taxon>Rhodobacterales</taxon>
        <taxon>Roseobacteraceae</taxon>
        <taxon>Roseovarius</taxon>
    </lineage>
</organism>
<reference evidence="2 3" key="1">
    <citation type="submission" date="2017-03" db="EMBL/GenBank/DDBJ databases">
        <title>Genome Sequence of Roseovarius mucosus strain SMR3 Isolated from a culture of the Diatom Skeletonema marinoi.</title>
        <authorList>
            <person name="Topel M."/>
            <person name="Pinder M."/>
            <person name="Johansson O.N."/>
            <person name="Kourtchenko O."/>
            <person name="Godhe A."/>
            <person name="Clarke A.K."/>
        </authorList>
    </citation>
    <scope>NUCLEOTIDE SEQUENCE [LARGE SCALE GENOMIC DNA]</scope>
    <source>
        <strain evidence="2 3">SMR3</strain>
    </source>
</reference>
<evidence type="ECO:0000313" key="3">
    <source>
        <dbReference type="Proteomes" id="UP000192273"/>
    </source>
</evidence>
<protein>
    <recommendedName>
        <fullName evidence="1">YjiS-like domain-containing protein</fullName>
    </recommendedName>
</protein>
<proteinExistence type="predicted"/>
<gene>
    <name evidence="2" type="ORF">ROSMUCSMR3_00962</name>
</gene>
<dbReference type="KEGG" id="rmm:ROSMUCSMR3_00962"/>
<dbReference type="Proteomes" id="UP000192273">
    <property type="component" value="Chromosome"/>
</dbReference>
<dbReference type="RefSeq" id="WP_081506610.1">
    <property type="nucleotide sequence ID" value="NZ_CP020474.1"/>
</dbReference>